<name>A0A0R1XB06_9LACO</name>
<gene>
    <name evidence="1" type="ORF">FD32_GL000247</name>
</gene>
<dbReference type="AlphaFoldDB" id="A0A0R1XB06"/>
<evidence type="ECO:0000313" key="1">
    <source>
        <dbReference type="EMBL" id="KRM26845.1"/>
    </source>
</evidence>
<dbReference type="SUPFAM" id="SSF50814">
    <property type="entry name" value="Lipocalins"/>
    <property type="match status" value="1"/>
</dbReference>
<dbReference type="Gene3D" id="2.40.128.20">
    <property type="match status" value="1"/>
</dbReference>
<evidence type="ECO:0000313" key="2">
    <source>
        <dbReference type="Proteomes" id="UP000051412"/>
    </source>
</evidence>
<keyword evidence="2" id="KW-1185">Reference proteome</keyword>
<dbReference type="PATRIC" id="fig|1423782.4.peg.249"/>
<dbReference type="Proteomes" id="UP000051412">
    <property type="component" value="Unassembled WGS sequence"/>
</dbReference>
<comment type="caution">
    <text evidence="1">The sequence shown here is derived from an EMBL/GenBank/DDBJ whole genome shotgun (WGS) entry which is preliminary data.</text>
</comment>
<dbReference type="STRING" id="1423782.FD32_GL000247"/>
<organism evidence="1 2">
    <name type="scientific">Limosilactobacillus panis DSM 6035</name>
    <dbReference type="NCBI Taxonomy" id="1423782"/>
    <lineage>
        <taxon>Bacteria</taxon>
        <taxon>Bacillati</taxon>
        <taxon>Bacillota</taxon>
        <taxon>Bacilli</taxon>
        <taxon>Lactobacillales</taxon>
        <taxon>Lactobacillaceae</taxon>
        <taxon>Limosilactobacillus</taxon>
    </lineage>
</organism>
<reference evidence="1 2" key="1">
    <citation type="journal article" date="2015" name="Genome Announc.">
        <title>Expanding the biotechnology potential of lactobacilli through comparative genomics of 213 strains and associated genera.</title>
        <authorList>
            <person name="Sun Z."/>
            <person name="Harris H.M."/>
            <person name="McCann A."/>
            <person name="Guo C."/>
            <person name="Argimon S."/>
            <person name="Zhang W."/>
            <person name="Yang X."/>
            <person name="Jeffery I.B."/>
            <person name="Cooney J.C."/>
            <person name="Kagawa T.F."/>
            <person name="Liu W."/>
            <person name="Song Y."/>
            <person name="Salvetti E."/>
            <person name="Wrobel A."/>
            <person name="Rasinkangas P."/>
            <person name="Parkhill J."/>
            <person name="Rea M.C."/>
            <person name="O'Sullivan O."/>
            <person name="Ritari J."/>
            <person name="Douillard F.P."/>
            <person name="Paul Ross R."/>
            <person name="Yang R."/>
            <person name="Briner A.E."/>
            <person name="Felis G.E."/>
            <person name="de Vos W.M."/>
            <person name="Barrangou R."/>
            <person name="Klaenhammer T.R."/>
            <person name="Caufield P.W."/>
            <person name="Cui Y."/>
            <person name="Zhang H."/>
            <person name="O'Toole P.W."/>
        </authorList>
    </citation>
    <scope>NUCLEOTIDE SEQUENCE [LARGE SCALE GENOMIC DNA]</scope>
    <source>
        <strain evidence="1 2">DSM 6035</strain>
    </source>
</reference>
<dbReference type="Pfam" id="PF09148">
    <property type="entry name" value="DUF1934"/>
    <property type="match status" value="1"/>
</dbReference>
<dbReference type="InterPro" id="IPR015231">
    <property type="entry name" value="DUF1934"/>
</dbReference>
<dbReference type="EMBL" id="AZGM01000073">
    <property type="protein sequence ID" value="KRM26845.1"/>
    <property type="molecule type" value="Genomic_DNA"/>
</dbReference>
<proteinExistence type="predicted"/>
<accession>A0A0R1XB06</accession>
<sequence>MNGKYYLRYVEHQNGQATPVQFCLDNQVHLHREGVMRTQLEFDQEKETVTRYRTEYGVIRLGVVTKRLEKDLDLAVPAGHLNVDYVLKTGGQEVGNYQLQLQFRA</sequence>
<dbReference type="InterPro" id="IPR012674">
    <property type="entry name" value="Calycin"/>
</dbReference>
<protein>
    <recommendedName>
        <fullName evidence="3">DUF1934 domain-containing protein</fullName>
    </recommendedName>
</protein>
<evidence type="ECO:0008006" key="3">
    <source>
        <dbReference type="Google" id="ProtNLM"/>
    </source>
</evidence>